<dbReference type="Pfam" id="PF02675">
    <property type="entry name" value="AdoMet_dc"/>
    <property type="match status" value="1"/>
</dbReference>
<evidence type="ECO:0000256" key="9">
    <source>
        <dbReference type="ARBA" id="ARBA00023317"/>
    </source>
</evidence>
<dbReference type="AlphaFoldDB" id="A0A1F7RX93"/>
<keyword evidence="8" id="KW-0704">Schiff base</keyword>
<comment type="caution">
    <text evidence="10">The sequence shown here is derived from an EMBL/GenBank/DDBJ whole genome shotgun (WGS) entry which is preliminary data.</text>
</comment>
<name>A0A1F7RX93_9BACT</name>
<evidence type="ECO:0000256" key="8">
    <source>
        <dbReference type="ARBA" id="ARBA00023270"/>
    </source>
</evidence>
<dbReference type="GO" id="GO:0008295">
    <property type="term" value="P:spermidine biosynthetic process"/>
    <property type="evidence" value="ECO:0007669"/>
    <property type="project" value="UniProtKB-KW"/>
</dbReference>
<evidence type="ECO:0000256" key="3">
    <source>
        <dbReference type="ARBA" id="ARBA00022813"/>
    </source>
</evidence>
<keyword evidence="6" id="KW-0865">Zymogen</keyword>
<gene>
    <name evidence="10" type="ORF">A2W05_08315</name>
</gene>
<evidence type="ECO:0000256" key="1">
    <source>
        <dbReference type="ARBA" id="ARBA00001928"/>
    </source>
</evidence>
<keyword evidence="4" id="KW-0745">Spermidine biosynthesis</keyword>
<reference evidence="10 11" key="1">
    <citation type="journal article" date="2016" name="Nat. Commun.">
        <title>Thousands of microbial genomes shed light on interconnected biogeochemical processes in an aquifer system.</title>
        <authorList>
            <person name="Anantharaman K."/>
            <person name="Brown C.T."/>
            <person name="Hug L.A."/>
            <person name="Sharon I."/>
            <person name="Castelle C.J."/>
            <person name="Probst A.J."/>
            <person name="Thomas B.C."/>
            <person name="Singh A."/>
            <person name="Wilkins M.J."/>
            <person name="Karaoz U."/>
            <person name="Brodie E.L."/>
            <person name="Williams K.H."/>
            <person name="Hubbard S.S."/>
            <person name="Banfield J.F."/>
        </authorList>
    </citation>
    <scope>NUCLEOTIDE SEQUENCE [LARGE SCALE GENOMIC DNA]</scope>
</reference>
<keyword evidence="5" id="KW-0620">Polyamine biosynthesis</keyword>
<comment type="cofactor">
    <cofactor evidence="1">
        <name>pyruvate</name>
        <dbReference type="ChEBI" id="CHEBI:15361"/>
    </cofactor>
</comment>
<dbReference type="Proteomes" id="UP000178797">
    <property type="component" value="Unassembled WGS sequence"/>
</dbReference>
<evidence type="ECO:0000313" key="11">
    <source>
        <dbReference type="Proteomes" id="UP000178797"/>
    </source>
</evidence>
<dbReference type="GO" id="GO:0004014">
    <property type="term" value="F:adenosylmethionine decarboxylase activity"/>
    <property type="evidence" value="ECO:0007669"/>
    <property type="project" value="InterPro"/>
</dbReference>
<proteinExistence type="predicted"/>
<dbReference type="Gene3D" id="3.60.90.10">
    <property type="entry name" value="S-adenosylmethionine decarboxylase"/>
    <property type="match status" value="1"/>
</dbReference>
<evidence type="ECO:0000256" key="7">
    <source>
        <dbReference type="ARBA" id="ARBA00023239"/>
    </source>
</evidence>
<dbReference type="InterPro" id="IPR017716">
    <property type="entry name" value="S-AdoMet_deCOase_pro-enz"/>
</dbReference>
<evidence type="ECO:0000256" key="5">
    <source>
        <dbReference type="ARBA" id="ARBA00023115"/>
    </source>
</evidence>
<dbReference type="PANTHER" id="PTHR33866">
    <property type="entry name" value="S-ADENOSYLMETHIONINE DECARBOXYLASE PROENZYME"/>
    <property type="match status" value="1"/>
</dbReference>
<dbReference type="InterPro" id="IPR003826">
    <property type="entry name" value="AdoMetDC_fam_prok"/>
</dbReference>
<keyword evidence="3" id="KW-0068">Autocatalytic cleavage</keyword>
<dbReference type="NCBIfam" id="TIGR03330">
    <property type="entry name" value="SAM_DCase_Bsu"/>
    <property type="match status" value="1"/>
</dbReference>
<keyword evidence="7" id="KW-0456">Lyase</keyword>
<protein>
    <submittedName>
        <fullName evidence="10">S-adenosylmethionine decarboxylase proenzyme</fullName>
    </submittedName>
</protein>
<evidence type="ECO:0000256" key="4">
    <source>
        <dbReference type="ARBA" id="ARBA00023066"/>
    </source>
</evidence>
<dbReference type="SUPFAM" id="SSF56276">
    <property type="entry name" value="S-adenosylmethionine decarboxylase"/>
    <property type="match status" value="1"/>
</dbReference>
<organism evidence="10 11">
    <name type="scientific">Candidatus Schekmanbacteria bacterium RBG_16_38_10</name>
    <dbReference type="NCBI Taxonomy" id="1817879"/>
    <lineage>
        <taxon>Bacteria</taxon>
        <taxon>Candidatus Schekmaniibacteriota</taxon>
    </lineage>
</organism>
<evidence type="ECO:0000313" key="10">
    <source>
        <dbReference type="EMBL" id="OGL46153.1"/>
    </source>
</evidence>
<dbReference type="PANTHER" id="PTHR33866:SF2">
    <property type="entry name" value="S-ADENOSYLMETHIONINE DECARBOXYLASE PROENZYME"/>
    <property type="match status" value="1"/>
</dbReference>
<dbReference type="EMBL" id="MGDE01000102">
    <property type="protein sequence ID" value="OGL46153.1"/>
    <property type="molecule type" value="Genomic_DNA"/>
</dbReference>
<dbReference type="InterPro" id="IPR016067">
    <property type="entry name" value="S-AdoMet_deCO2ase_core"/>
</dbReference>
<keyword evidence="9" id="KW-0670">Pyruvate</keyword>
<evidence type="ECO:0000256" key="2">
    <source>
        <dbReference type="ARBA" id="ARBA00022793"/>
    </source>
</evidence>
<sequence>MTGFGPHLTLDGYGCNRKKLEDLDLIYSILDEFPSNIGMTKIMPPYVFRYTGAKLEDWGVSGFVLIAESHISIHTFPVKNYLSLDIFSCKQFDSEIAVSYIKEVFEMKKYQMNLFNRGDEFPKDIEKTTRIVVGQRKKVTPLIDFQRENGIKLSRKKNLLI</sequence>
<evidence type="ECO:0000256" key="6">
    <source>
        <dbReference type="ARBA" id="ARBA00023145"/>
    </source>
</evidence>
<accession>A0A1F7RX93</accession>
<dbReference type="GO" id="GO:0005829">
    <property type="term" value="C:cytosol"/>
    <property type="evidence" value="ECO:0007669"/>
    <property type="project" value="TreeGrafter"/>
</dbReference>
<keyword evidence="2" id="KW-0210">Decarboxylase</keyword>